<evidence type="ECO:0000256" key="1">
    <source>
        <dbReference type="ARBA" id="ARBA00023015"/>
    </source>
</evidence>
<dbReference type="InterPro" id="IPR050109">
    <property type="entry name" value="HTH-type_TetR-like_transc_reg"/>
</dbReference>
<dbReference type="RefSeq" id="WP_344451636.1">
    <property type="nucleotide sequence ID" value="NZ_BAAATZ010000013.1"/>
</dbReference>
<proteinExistence type="predicted"/>
<dbReference type="PANTHER" id="PTHR30055:SF234">
    <property type="entry name" value="HTH-TYPE TRANSCRIPTIONAL REGULATOR BETI"/>
    <property type="match status" value="1"/>
</dbReference>
<evidence type="ECO:0000256" key="3">
    <source>
        <dbReference type="ARBA" id="ARBA00023163"/>
    </source>
</evidence>
<gene>
    <name evidence="6" type="ORF">GCM10010439_36330</name>
</gene>
<sequence length="213" mass="23554">MDQALTKDQIVEVATRLFAGLGYDMTSLELIADAVGAPRSSVEELTGGKRELYLTVMERVFEAKRVEIQAAVDGAASEYEAAHRIADAYLDFYARDPQLLALWRHRWVSDAAELTDIEDRFMRPLLRLAARKVRNVVPEDLGPHAFLGAVLWNINGFLGTGLLAPERGMKGSEDREALKQFRAVLHIVIDRLLAPPPDSAQASGAAWTRVPST</sequence>
<name>A0ABP6GST2_9ACTN</name>
<feature type="domain" description="HTH tetR-type" evidence="5">
    <location>
        <begin position="4"/>
        <end position="64"/>
    </location>
</feature>
<dbReference type="PANTHER" id="PTHR30055">
    <property type="entry name" value="HTH-TYPE TRANSCRIPTIONAL REGULATOR RUTR"/>
    <property type="match status" value="1"/>
</dbReference>
<dbReference type="PROSITE" id="PS50977">
    <property type="entry name" value="HTH_TETR_2"/>
    <property type="match status" value="1"/>
</dbReference>
<keyword evidence="1" id="KW-0805">Transcription regulation</keyword>
<evidence type="ECO:0000313" key="7">
    <source>
        <dbReference type="Proteomes" id="UP001501842"/>
    </source>
</evidence>
<comment type="caution">
    <text evidence="6">The sequence shown here is derived from an EMBL/GenBank/DDBJ whole genome shotgun (WGS) entry which is preliminary data.</text>
</comment>
<dbReference type="Gene3D" id="1.10.357.10">
    <property type="entry name" value="Tetracycline Repressor, domain 2"/>
    <property type="match status" value="1"/>
</dbReference>
<accession>A0ABP6GST2</accession>
<evidence type="ECO:0000256" key="2">
    <source>
        <dbReference type="ARBA" id="ARBA00023125"/>
    </source>
</evidence>
<protein>
    <recommendedName>
        <fullName evidence="5">HTH tetR-type domain-containing protein</fullName>
    </recommendedName>
</protein>
<keyword evidence="3" id="KW-0804">Transcription</keyword>
<organism evidence="6 7">
    <name type="scientific">Actinocorallia aurantiaca</name>
    <dbReference type="NCBI Taxonomy" id="46204"/>
    <lineage>
        <taxon>Bacteria</taxon>
        <taxon>Bacillati</taxon>
        <taxon>Actinomycetota</taxon>
        <taxon>Actinomycetes</taxon>
        <taxon>Streptosporangiales</taxon>
        <taxon>Thermomonosporaceae</taxon>
        <taxon>Actinocorallia</taxon>
    </lineage>
</organism>
<dbReference type="InterPro" id="IPR009057">
    <property type="entry name" value="Homeodomain-like_sf"/>
</dbReference>
<dbReference type="InterPro" id="IPR001647">
    <property type="entry name" value="HTH_TetR"/>
</dbReference>
<dbReference type="SUPFAM" id="SSF46689">
    <property type="entry name" value="Homeodomain-like"/>
    <property type="match status" value="1"/>
</dbReference>
<dbReference type="EMBL" id="BAAATZ010000013">
    <property type="protein sequence ID" value="GAA2728335.1"/>
    <property type="molecule type" value="Genomic_DNA"/>
</dbReference>
<feature type="DNA-binding region" description="H-T-H motif" evidence="4">
    <location>
        <begin position="27"/>
        <end position="46"/>
    </location>
</feature>
<evidence type="ECO:0000313" key="6">
    <source>
        <dbReference type="EMBL" id="GAA2728335.1"/>
    </source>
</evidence>
<evidence type="ECO:0000256" key="4">
    <source>
        <dbReference type="PROSITE-ProRule" id="PRU00335"/>
    </source>
</evidence>
<keyword evidence="2 4" id="KW-0238">DNA-binding</keyword>
<reference evidence="7" key="1">
    <citation type="journal article" date="2019" name="Int. J. Syst. Evol. Microbiol.">
        <title>The Global Catalogue of Microorganisms (GCM) 10K type strain sequencing project: providing services to taxonomists for standard genome sequencing and annotation.</title>
        <authorList>
            <consortium name="The Broad Institute Genomics Platform"/>
            <consortium name="The Broad Institute Genome Sequencing Center for Infectious Disease"/>
            <person name="Wu L."/>
            <person name="Ma J."/>
        </authorList>
    </citation>
    <scope>NUCLEOTIDE SEQUENCE [LARGE SCALE GENOMIC DNA]</scope>
    <source>
        <strain evidence="7">JCM 8201</strain>
    </source>
</reference>
<dbReference type="Proteomes" id="UP001501842">
    <property type="component" value="Unassembled WGS sequence"/>
</dbReference>
<keyword evidence="7" id="KW-1185">Reference proteome</keyword>
<evidence type="ECO:0000259" key="5">
    <source>
        <dbReference type="PROSITE" id="PS50977"/>
    </source>
</evidence>